<keyword evidence="11" id="KW-0812">Transmembrane</keyword>
<dbReference type="InterPro" id="IPR036396">
    <property type="entry name" value="Cyt_P450_sf"/>
</dbReference>
<feature type="binding site" description="axial binding residue" evidence="9">
    <location>
        <position position="423"/>
    </location>
    <ligand>
        <name>heme</name>
        <dbReference type="ChEBI" id="CHEBI:30413"/>
    </ligand>
    <ligandPart>
        <name>Fe</name>
        <dbReference type="ChEBI" id="CHEBI:18248"/>
    </ligandPart>
</feature>
<comment type="function">
    <text evidence="8">Cytochromes P450 are a group of heme-thiolate monooxygenases. They oxidize a variety of structurally unrelated compounds, including steroids, fatty acids, and xenobiotics.</text>
</comment>
<protein>
    <recommendedName>
        <fullName evidence="14">Cytochrome P450</fullName>
    </recommendedName>
</protein>
<dbReference type="GO" id="GO:0004497">
    <property type="term" value="F:monooxygenase activity"/>
    <property type="evidence" value="ECO:0007669"/>
    <property type="project" value="UniProtKB-KW"/>
</dbReference>
<evidence type="ECO:0000313" key="12">
    <source>
        <dbReference type="EMBL" id="KAL3877748.1"/>
    </source>
</evidence>
<dbReference type="PRINTS" id="PR00385">
    <property type="entry name" value="P450"/>
</dbReference>
<feature type="transmembrane region" description="Helical" evidence="11">
    <location>
        <begin position="209"/>
        <end position="229"/>
    </location>
</feature>
<feature type="transmembrane region" description="Helical" evidence="11">
    <location>
        <begin position="276"/>
        <end position="298"/>
    </location>
</feature>
<dbReference type="Gene3D" id="1.10.630.10">
    <property type="entry name" value="Cytochrome P450"/>
    <property type="match status" value="1"/>
</dbReference>
<dbReference type="CDD" id="cd11055">
    <property type="entry name" value="CYP3A-like"/>
    <property type="match status" value="1"/>
</dbReference>
<dbReference type="GO" id="GO:0046872">
    <property type="term" value="F:metal ion binding"/>
    <property type="evidence" value="ECO:0007669"/>
    <property type="project" value="UniProtKB-KW"/>
</dbReference>
<evidence type="ECO:0000256" key="1">
    <source>
        <dbReference type="ARBA" id="ARBA00001971"/>
    </source>
</evidence>
<keyword evidence="11" id="KW-1133">Transmembrane helix</keyword>
<name>A0ABD3WYC7_SINWO</name>
<accession>A0ABD3WYC7</accession>
<dbReference type="PRINTS" id="PR00463">
    <property type="entry name" value="EP450I"/>
</dbReference>
<dbReference type="PANTHER" id="PTHR24302">
    <property type="entry name" value="CYTOCHROME P450 FAMILY 3"/>
    <property type="match status" value="1"/>
</dbReference>
<evidence type="ECO:0000256" key="5">
    <source>
        <dbReference type="ARBA" id="ARBA00023002"/>
    </source>
</evidence>
<reference evidence="12 13" key="1">
    <citation type="submission" date="2024-11" db="EMBL/GenBank/DDBJ databases">
        <title>Chromosome-level genome assembly of the freshwater bivalve Anodonta woodiana.</title>
        <authorList>
            <person name="Chen X."/>
        </authorList>
    </citation>
    <scope>NUCLEOTIDE SEQUENCE [LARGE SCALE GENOMIC DNA]</scope>
    <source>
        <strain evidence="12">MN2024</strain>
        <tissue evidence="12">Gills</tissue>
    </source>
</reference>
<evidence type="ECO:0000256" key="10">
    <source>
        <dbReference type="RuleBase" id="RU000461"/>
    </source>
</evidence>
<keyword evidence="3 9" id="KW-0349">Heme</keyword>
<gene>
    <name evidence="12" type="ORF">ACJMK2_035410</name>
</gene>
<evidence type="ECO:0000256" key="4">
    <source>
        <dbReference type="ARBA" id="ARBA00022723"/>
    </source>
</evidence>
<keyword evidence="7 10" id="KW-0503">Monooxygenase</keyword>
<feature type="transmembrane region" description="Helical" evidence="11">
    <location>
        <begin position="235"/>
        <end position="255"/>
    </location>
</feature>
<keyword evidence="5 10" id="KW-0560">Oxidoreductase</keyword>
<dbReference type="InterPro" id="IPR002401">
    <property type="entry name" value="Cyt_P450_E_grp-I"/>
</dbReference>
<dbReference type="InterPro" id="IPR017972">
    <property type="entry name" value="Cyt_P450_CS"/>
</dbReference>
<keyword evidence="4 9" id="KW-0479">Metal-binding</keyword>
<keyword evidence="11" id="KW-0472">Membrane</keyword>
<evidence type="ECO:0000256" key="3">
    <source>
        <dbReference type="ARBA" id="ARBA00022617"/>
    </source>
</evidence>
<keyword evidence="13" id="KW-1185">Reference proteome</keyword>
<dbReference type="FunFam" id="1.10.630.10:FF:000182">
    <property type="entry name" value="Cytochrome P450 3A4"/>
    <property type="match status" value="1"/>
</dbReference>
<comment type="caution">
    <text evidence="12">The sequence shown here is derived from an EMBL/GenBank/DDBJ whole genome shotgun (WGS) entry which is preliminary data.</text>
</comment>
<dbReference type="InterPro" id="IPR001128">
    <property type="entry name" value="Cyt_P450"/>
</dbReference>
<proteinExistence type="inferred from homology"/>
<dbReference type="Pfam" id="PF00067">
    <property type="entry name" value="p450"/>
    <property type="match status" value="2"/>
</dbReference>
<dbReference type="PANTHER" id="PTHR24302:SF15">
    <property type="entry name" value="FATTY-ACID PEROXYGENASE"/>
    <property type="match status" value="1"/>
</dbReference>
<dbReference type="SUPFAM" id="SSF48264">
    <property type="entry name" value="Cytochrome P450"/>
    <property type="match status" value="1"/>
</dbReference>
<evidence type="ECO:0000256" key="8">
    <source>
        <dbReference type="ARBA" id="ARBA00043906"/>
    </source>
</evidence>
<keyword evidence="6 9" id="KW-0408">Iron</keyword>
<evidence type="ECO:0000256" key="2">
    <source>
        <dbReference type="ARBA" id="ARBA00010617"/>
    </source>
</evidence>
<dbReference type="PROSITE" id="PS00086">
    <property type="entry name" value="CYTOCHROME_P450"/>
    <property type="match status" value="1"/>
</dbReference>
<comment type="similarity">
    <text evidence="2 10">Belongs to the cytochrome P450 family.</text>
</comment>
<evidence type="ECO:0000256" key="6">
    <source>
        <dbReference type="ARBA" id="ARBA00023004"/>
    </source>
</evidence>
<dbReference type="Proteomes" id="UP001634394">
    <property type="component" value="Unassembled WGS sequence"/>
</dbReference>
<comment type="cofactor">
    <cofactor evidence="1 9">
        <name>heme</name>
        <dbReference type="ChEBI" id="CHEBI:30413"/>
    </cofactor>
</comment>
<dbReference type="AlphaFoldDB" id="A0ABD3WYC7"/>
<dbReference type="InterPro" id="IPR050705">
    <property type="entry name" value="Cytochrome_P450_3A"/>
</dbReference>
<evidence type="ECO:0008006" key="14">
    <source>
        <dbReference type="Google" id="ProtNLM"/>
    </source>
</evidence>
<dbReference type="EMBL" id="JBJQND010000005">
    <property type="protein sequence ID" value="KAL3877748.1"/>
    <property type="molecule type" value="Genomic_DNA"/>
</dbReference>
<evidence type="ECO:0000256" key="9">
    <source>
        <dbReference type="PIRSR" id="PIRSR602401-1"/>
    </source>
</evidence>
<evidence type="ECO:0000313" key="13">
    <source>
        <dbReference type="Proteomes" id="UP001634394"/>
    </source>
</evidence>
<sequence>MNNNAKQHIFCLIMYFNVIFSRYKYLRWHFSTFKRLGLQGPQPSIIAGNLPEIMKKGQLQAMIDWSKQYGRIFGYYEGWTPVIAVADPQILRQILVKDFDNFRSRKPFPLAPRKALGLFLENGHQWKQSRSILTPAFSTGKIKKMFPIIDNMVDHLEENLNVKSAEAKPFDIYSFYQSLTLDVIGRCAFGLQTNAQTDPKDEFLTNIRFLFSGLSKTCILYLVMLIPIFQYFVFALKNLVIIFGMNPVVWLRNQLREIIRIRKEMGKQRSMTDREIVAQSLTFLLAGYETTSAVLSFLTDLLSRNKAVHDRLCAEIDGVIGEGHVDYDNVQKLPYFDMVVNEICRMYPTASLIVTRQAAESRSYNGVYIPAGMAVQANVWALHHDEQLWQNPEEFIPERFSPQYKEKIVRYSFLPFGAGPRSCIGERFALLEIKLTIVRILKNYRFTRPHDSEKPLELVSRGAIVPRDGVQIRVERRCLS</sequence>
<evidence type="ECO:0000256" key="11">
    <source>
        <dbReference type="SAM" id="Phobius"/>
    </source>
</evidence>
<organism evidence="12 13">
    <name type="scientific">Sinanodonta woodiana</name>
    <name type="common">Chinese pond mussel</name>
    <name type="synonym">Anodonta woodiana</name>
    <dbReference type="NCBI Taxonomy" id="1069815"/>
    <lineage>
        <taxon>Eukaryota</taxon>
        <taxon>Metazoa</taxon>
        <taxon>Spiralia</taxon>
        <taxon>Lophotrochozoa</taxon>
        <taxon>Mollusca</taxon>
        <taxon>Bivalvia</taxon>
        <taxon>Autobranchia</taxon>
        <taxon>Heteroconchia</taxon>
        <taxon>Palaeoheterodonta</taxon>
        <taxon>Unionida</taxon>
        <taxon>Unionoidea</taxon>
        <taxon>Unionidae</taxon>
        <taxon>Unioninae</taxon>
        <taxon>Sinanodonta</taxon>
    </lineage>
</organism>
<evidence type="ECO:0000256" key="7">
    <source>
        <dbReference type="ARBA" id="ARBA00023033"/>
    </source>
</evidence>